<comment type="caution">
    <text evidence="1">The sequence shown here is derived from an EMBL/GenBank/DDBJ whole genome shotgun (WGS) entry which is preliminary data.</text>
</comment>
<proteinExistence type="predicted"/>
<sequence length="95" mass="10392">MVKSIISASSLSISTLEYLLISCLSLKLSSILDFFKLFSISVIRFCLFSAARRNSCGKVGKTLTPPTILCPVILNLDCLSCSLSNCCLSRFITIF</sequence>
<evidence type="ECO:0000313" key="2">
    <source>
        <dbReference type="Proteomes" id="UP000276133"/>
    </source>
</evidence>
<keyword evidence="2" id="KW-1185">Reference proteome</keyword>
<protein>
    <submittedName>
        <fullName evidence="1">Uncharacterized protein</fullName>
    </submittedName>
</protein>
<accession>A0A3M7S5U9</accession>
<dbReference type="EMBL" id="REGN01001971">
    <property type="protein sequence ID" value="RNA31204.1"/>
    <property type="molecule type" value="Genomic_DNA"/>
</dbReference>
<name>A0A3M7S5U9_BRAPC</name>
<organism evidence="1 2">
    <name type="scientific">Brachionus plicatilis</name>
    <name type="common">Marine rotifer</name>
    <name type="synonym">Brachionus muelleri</name>
    <dbReference type="NCBI Taxonomy" id="10195"/>
    <lineage>
        <taxon>Eukaryota</taxon>
        <taxon>Metazoa</taxon>
        <taxon>Spiralia</taxon>
        <taxon>Gnathifera</taxon>
        <taxon>Rotifera</taxon>
        <taxon>Eurotatoria</taxon>
        <taxon>Monogononta</taxon>
        <taxon>Pseudotrocha</taxon>
        <taxon>Ploima</taxon>
        <taxon>Brachionidae</taxon>
        <taxon>Brachionus</taxon>
    </lineage>
</organism>
<reference evidence="1 2" key="1">
    <citation type="journal article" date="2018" name="Sci. Rep.">
        <title>Genomic signatures of local adaptation to the degree of environmental predictability in rotifers.</title>
        <authorList>
            <person name="Franch-Gras L."/>
            <person name="Hahn C."/>
            <person name="Garcia-Roger E.M."/>
            <person name="Carmona M.J."/>
            <person name="Serra M."/>
            <person name="Gomez A."/>
        </authorList>
    </citation>
    <scope>NUCLEOTIDE SEQUENCE [LARGE SCALE GENOMIC DNA]</scope>
    <source>
        <strain evidence="1">HYR1</strain>
    </source>
</reference>
<gene>
    <name evidence="1" type="ORF">BpHYR1_001084</name>
</gene>
<evidence type="ECO:0000313" key="1">
    <source>
        <dbReference type="EMBL" id="RNA31204.1"/>
    </source>
</evidence>
<dbReference type="AlphaFoldDB" id="A0A3M7S5U9"/>
<dbReference type="Proteomes" id="UP000276133">
    <property type="component" value="Unassembled WGS sequence"/>
</dbReference>